<gene>
    <name evidence="1" type="ORF">T310_8537</name>
</gene>
<dbReference type="GeneID" id="25320793"/>
<evidence type="ECO:0000313" key="2">
    <source>
        <dbReference type="Proteomes" id="UP000053958"/>
    </source>
</evidence>
<reference evidence="1 2" key="1">
    <citation type="submission" date="2015-04" db="EMBL/GenBank/DDBJ databases">
        <authorList>
            <person name="Heijne W.H."/>
            <person name="Fedorova N.D."/>
            <person name="Nierman W.C."/>
            <person name="Vollebregt A.W."/>
            <person name="Zhao Z."/>
            <person name="Wu L."/>
            <person name="Kumar M."/>
            <person name="Stam H."/>
            <person name="van den Berg M.A."/>
            <person name="Pel H.J."/>
        </authorList>
    </citation>
    <scope>NUCLEOTIDE SEQUENCE [LARGE SCALE GENOMIC DNA]</scope>
    <source>
        <strain evidence="1 2">CBS 393.64</strain>
    </source>
</reference>
<organism evidence="1 2">
    <name type="scientific">Rasamsonia emersonii (strain ATCC 16479 / CBS 393.64 / IMI 116815)</name>
    <dbReference type="NCBI Taxonomy" id="1408163"/>
    <lineage>
        <taxon>Eukaryota</taxon>
        <taxon>Fungi</taxon>
        <taxon>Dikarya</taxon>
        <taxon>Ascomycota</taxon>
        <taxon>Pezizomycotina</taxon>
        <taxon>Eurotiomycetes</taxon>
        <taxon>Eurotiomycetidae</taxon>
        <taxon>Eurotiales</taxon>
        <taxon>Trichocomaceae</taxon>
        <taxon>Rasamsonia</taxon>
    </lineage>
</organism>
<dbReference type="AlphaFoldDB" id="A0A0F4YI37"/>
<comment type="caution">
    <text evidence="1">The sequence shown here is derived from an EMBL/GenBank/DDBJ whole genome shotgun (WGS) entry which is preliminary data.</text>
</comment>
<protein>
    <submittedName>
        <fullName evidence="1">Uncharacterized protein</fullName>
    </submittedName>
</protein>
<evidence type="ECO:0000313" key="1">
    <source>
        <dbReference type="EMBL" id="KKA17526.1"/>
    </source>
</evidence>
<dbReference type="RefSeq" id="XP_013324138.1">
    <property type="nucleotide sequence ID" value="XM_013468684.1"/>
</dbReference>
<sequence length="101" mass="11596">MDQAKRVILRLRETEIDYTDPYESVRLYLENNGRSVKELEEGRHFVHVQPSNPDIPQTDPKIHIVIDIEKDLFSGTLDETPADVMQLSSVCSLVTRQETGK</sequence>
<dbReference type="Proteomes" id="UP000053958">
    <property type="component" value="Unassembled WGS sequence"/>
</dbReference>
<dbReference type="OrthoDB" id="4351259at2759"/>
<keyword evidence="2" id="KW-1185">Reference proteome</keyword>
<accession>A0A0F4YI37</accession>
<name>A0A0F4YI37_RASE3</name>
<proteinExistence type="predicted"/>
<dbReference type="EMBL" id="LASV01000631">
    <property type="protein sequence ID" value="KKA17526.1"/>
    <property type="molecule type" value="Genomic_DNA"/>
</dbReference>